<proteinExistence type="predicted"/>
<name>A0A9D4I3G4_DREPO</name>
<keyword evidence="2" id="KW-1133">Transmembrane helix</keyword>
<evidence type="ECO:0000256" key="2">
    <source>
        <dbReference type="SAM" id="Phobius"/>
    </source>
</evidence>
<accession>A0A9D4I3G4</accession>
<feature type="region of interest" description="Disordered" evidence="1">
    <location>
        <begin position="54"/>
        <end position="105"/>
    </location>
</feature>
<evidence type="ECO:0000313" key="3">
    <source>
        <dbReference type="EMBL" id="KAH3748811.1"/>
    </source>
</evidence>
<dbReference type="EMBL" id="JAIWYP010000010">
    <property type="protein sequence ID" value="KAH3748811.1"/>
    <property type="molecule type" value="Genomic_DNA"/>
</dbReference>
<dbReference type="Proteomes" id="UP000828390">
    <property type="component" value="Unassembled WGS sequence"/>
</dbReference>
<reference evidence="3" key="1">
    <citation type="journal article" date="2019" name="bioRxiv">
        <title>The Genome of the Zebra Mussel, Dreissena polymorpha: A Resource for Invasive Species Research.</title>
        <authorList>
            <person name="McCartney M.A."/>
            <person name="Auch B."/>
            <person name="Kono T."/>
            <person name="Mallez S."/>
            <person name="Zhang Y."/>
            <person name="Obille A."/>
            <person name="Becker A."/>
            <person name="Abrahante J.E."/>
            <person name="Garbe J."/>
            <person name="Badalamenti J.P."/>
            <person name="Herman A."/>
            <person name="Mangelson H."/>
            <person name="Liachko I."/>
            <person name="Sullivan S."/>
            <person name="Sone E.D."/>
            <person name="Koren S."/>
            <person name="Silverstein K.A.T."/>
            <person name="Beckman K.B."/>
            <person name="Gohl D.M."/>
        </authorList>
    </citation>
    <scope>NUCLEOTIDE SEQUENCE</scope>
    <source>
        <strain evidence="3">Duluth1</strain>
        <tissue evidence="3">Whole animal</tissue>
    </source>
</reference>
<keyword evidence="4" id="KW-1185">Reference proteome</keyword>
<keyword evidence="2" id="KW-0472">Membrane</keyword>
<reference evidence="3" key="2">
    <citation type="submission" date="2020-11" db="EMBL/GenBank/DDBJ databases">
        <authorList>
            <person name="McCartney M.A."/>
            <person name="Auch B."/>
            <person name="Kono T."/>
            <person name="Mallez S."/>
            <person name="Becker A."/>
            <person name="Gohl D.M."/>
            <person name="Silverstein K.A.T."/>
            <person name="Koren S."/>
            <person name="Bechman K.B."/>
            <person name="Herman A."/>
            <person name="Abrahante J.E."/>
            <person name="Garbe J."/>
        </authorList>
    </citation>
    <scope>NUCLEOTIDE SEQUENCE</scope>
    <source>
        <strain evidence="3">Duluth1</strain>
        <tissue evidence="3">Whole animal</tissue>
    </source>
</reference>
<feature type="transmembrane region" description="Helical" evidence="2">
    <location>
        <begin position="124"/>
        <end position="146"/>
    </location>
</feature>
<comment type="caution">
    <text evidence="3">The sequence shown here is derived from an EMBL/GenBank/DDBJ whole genome shotgun (WGS) entry which is preliminary data.</text>
</comment>
<sequence length="158" mass="18162">MVNIESAYAYKQGRLYSNYTYKQHEHCIVSFTAHLQESEDNLAVEMPDISQSMAHIRDSSSVRPSPKNYKQRLEYDDKEDAGDSDVADDADDADDVKTDGNDGDNDYDDDDDLMMMMIMKKKKMMMMMMMLMMNINVNMFAVILGIDAQDTLLRKNVI</sequence>
<evidence type="ECO:0000313" key="4">
    <source>
        <dbReference type="Proteomes" id="UP000828390"/>
    </source>
</evidence>
<dbReference type="AlphaFoldDB" id="A0A9D4I3G4"/>
<gene>
    <name evidence="3" type="ORF">DPMN_183266</name>
</gene>
<keyword evidence="2" id="KW-0812">Transmembrane</keyword>
<organism evidence="3 4">
    <name type="scientific">Dreissena polymorpha</name>
    <name type="common">Zebra mussel</name>
    <name type="synonym">Mytilus polymorpha</name>
    <dbReference type="NCBI Taxonomy" id="45954"/>
    <lineage>
        <taxon>Eukaryota</taxon>
        <taxon>Metazoa</taxon>
        <taxon>Spiralia</taxon>
        <taxon>Lophotrochozoa</taxon>
        <taxon>Mollusca</taxon>
        <taxon>Bivalvia</taxon>
        <taxon>Autobranchia</taxon>
        <taxon>Heteroconchia</taxon>
        <taxon>Euheterodonta</taxon>
        <taxon>Imparidentia</taxon>
        <taxon>Neoheterodontei</taxon>
        <taxon>Myida</taxon>
        <taxon>Dreissenoidea</taxon>
        <taxon>Dreissenidae</taxon>
        <taxon>Dreissena</taxon>
    </lineage>
</organism>
<feature type="compositionally biased region" description="Acidic residues" evidence="1">
    <location>
        <begin position="76"/>
        <end position="94"/>
    </location>
</feature>
<evidence type="ECO:0000256" key="1">
    <source>
        <dbReference type="SAM" id="MobiDB-lite"/>
    </source>
</evidence>
<protein>
    <submittedName>
        <fullName evidence="3">Uncharacterized protein</fullName>
    </submittedName>
</protein>